<dbReference type="Proteomes" id="UP001341281">
    <property type="component" value="Chromosome 03"/>
</dbReference>
<evidence type="ECO:0000313" key="2">
    <source>
        <dbReference type="EMBL" id="WVZ65975.1"/>
    </source>
</evidence>
<feature type="compositionally biased region" description="Basic and acidic residues" evidence="1">
    <location>
        <begin position="261"/>
        <end position="276"/>
    </location>
</feature>
<dbReference type="AlphaFoldDB" id="A0AAQ3T4H8"/>
<feature type="region of interest" description="Disordered" evidence="1">
    <location>
        <begin position="261"/>
        <end position="287"/>
    </location>
</feature>
<feature type="compositionally biased region" description="Basic and acidic residues" evidence="1">
    <location>
        <begin position="91"/>
        <end position="107"/>
    </location>
</feature>
<feature type="region of interest" description="Disordered" evidence="1">
    <location>
        <begin position="1"/>
        <end position="64"/>
    </location>
</feature>
<sequence>MRMLKKPLDGVGREGSLHEAVESCGMAATEEAMSGRGKGDTGRQNGTGEAGRERRGEAGPSRRADACAVVDITRARRGPPLLPPRTGRGGRKVEPGTEPAAGERREGGIWCCGRGGEGSAGPAAKFRGREGDVAVRRRGLGRWRGQRISSPRGLRLSPSGDGEFAGVGAVWPGVVRRLCARMIQPPCSLSLSRRMYTASAAAIPPRLKSRWRLQLYPLFSSLDAPQASKDLRVTVWRLPFPLGRSGQSLYREAPANEVIADHARSGSEQRTEDQALVKRAAGASNLS</sequence>
<reference evidence="2 3" key="1">
    <citation type="submission" date="2024-02" db="EMBL/GenBank/DDBJ databases">
        <title>High-quality chromosome-scale genome assembly of Pensacola bahiagrass (Paspalum notatum Flugge var. saurae).</title>
        <authorList>
            <person name="Vega J.M."/>
            <person name="Podio M."/>
            <person name="Orjuela J."/>
            <person name="Siena L.A."/>
            <person name="Pessino S.C."/>
            <person name="Combes M.C."/>
            <person name="Mariac C."/>
            <person name="Albertini E."/>
            <person name="Pupilli F."/>
            <person name="Ortiz J.P.A."/>
            <person name="Leblanc O."/>
        </authorList>
    </citation>
    <scope>NUCLEOTIDE SEQUENCE [LARGE SCALE GENOMIC DNA]</scope>
    <source>
        <strain evidence="2">R1</strain>
        <tissue evidence="2">Leaf</tissue>
    </source>
</reference>
<feature type="compositionally biased region" description="Basic and acidic residues" evidence="1">
    <location>
        <begin position="50"/>
        <end position="64"/>
    </location>
</feature>
<protein>
    <submittedName>
        <fullName evidence="2">Uncharacterized protein</fullName>
    </submittedName>
</protein>
<dbReference type="EMBL" id="CP144747">
    <property type="protein sequence ID" value="WVZ65975.1"/>
    <property type="molecule type" value="Genomic_DNA"/>
</dbReference>
<feature type="compositionally biased region" description="Basic and acidic residues" evidence="1">
    <location>
        <begin position="1"/>
        <end position="21"/>
    </location>
</feature>
<accession>A0AAQ3T4H8</accession>
<evidence type="ECO:0000313" key="3">
    <source>
        <dbReference type="Proteomes" id="UP001341281"/>
    </source>
</evidence>
<organism evidence="2 3">
    <name type="scientific">Paspalum notatum var. saurae</name>
    <dbReference type="NCBI Taxonomy" id="547442"/>
    <lineage>
        <taxon>Eukaryota</taxon>
        <taxon>Viridiplantae</taxon>
        <taxon>Streptophyta</taxon>
        <taxon>Embryophyta</taxon>
        <taxon>Tracheophyta</taxon>
        <taxon>Spermatophyta</taxon>
        <taxon>Magnoliopsida</taxon>
        <taxon>Liliopsida</taxon>
        <taxon>Poales</taxon>
        <taxon>Poaceae</taxon>
        <taxon>PACMAD clade</taxon>
        <taxon>Panicoideae</taxon>
        <taxon>Andropogonodae</taxon>
        <taxon>Paspaleae</taxon>
        <taxon>Paspalinae</taxon>
        <taxon>Paspalum</taxon>
    </lineage>
</organism>
<proteinExistence type="predicted"/>
<feature type="region of interest" description="Disordered" evidence="1">
    <location>
        <begin position="76"/>
        <end position="109"/>
    </location>
</feature>
<evidence type="ECO:0000256" key="1">
    <source>
        <dbReference type="SAM" id="MobiDB-lite"/>
    </source>
</evidence>
<keyword evidence="3" id="KW-1185">Reference proteome</keyword>
<name>A0AAQ3T4H8_PASNO</name>
<gene>
    <name evidence="2" type="ORF">U9M48_015255</name>
</gene>